<dbReference type="Gene3D" id="3.30.479.10">
    <property type="entry name" value="6-pyruvoyl tetrahydropterin synthase/QueD"/>
    <property type="match status" value="1"/>
</dbReference>
<accession>A0A8I0ANR9</accession>
<proteinExistence type="inferred from homology"/>
<dbReference type="AlphaFoldDB" id="A0A8I0ANR9"/>
<dbReference type="SUPFAM" id="SSF55620">
    <property type="entry name" value="Tetrahydrobiopterin biosynthesis enzymes-like"/>
    <property type="match status" value="1"/>
</dbReference>
<gene>
    <name evidence="7" type="ORF">H8S09_05090</name>
</gene>
<dbReference type="NCBIfam" id="TIGR03112">
    <property type="entry name" value="6_pyr_pter_rel"/>
    <property type="match status" value="1"/>
</dbReference>
<evidence type="ECO:0000313" key="8">
    <source>
        <dbReference type="Proteomes" id="UP000615234"/>
    </source>
</evidence>
<evidence type="ECO:0000256" key="3">
    <source>
        <dbReference type="ARBA" id="ARBA00012982"/>
    </source>
</evidence>
<dbReference type="Proteomes" id="UP000615234">
    <property type="component" value="Unassembled WGS sequence"/>
</dbReference>
<keyword evidence="8" id="KW-1185">Reference proteome</keyword>
<comment type="pathway">
    <text evidence="1">Purine metabolism; 7-cyano-7-deazaguanine biosynthesis.</text>
</comment>
<dbReference type="Pfam" id="PF01242">
    <property type="entry name" value="PTPS"/>
    <property type="match status" value="1"/>
</dbReference>
<sequence length="147" mass="17514">MRYQQYKFKFYMDARHAIYIGGKLGEVHPHTWEIVLHVVKGKENFEPFHILEKAVEEFLEPFQNNYLNDIKPFDILNPTIENVCLYFKEKLQEILNAMGWIFLMIEMSETPGRTYVISMLDEQEMEQNQTVQTLTDLILDEIKHIGE</sequence>
<comment type="caution">
    <text evidence="7">The sequence shown here is derived from an EMBL/GenBank/DDBJ whole genome shotgun (WGS) entry which is preliminary data.</text>
</comment>
<dbReference type="InterPro" id="IPR007115">
    <property type="entry name" value="6-PTP_synth/QueD"/>
</dbReference>
<evidence type="ECO:0000256" key="5">
    <source>
        <dbReference type="ARBA" id="ARBA00031449"/>
    </source>
</evidence>
<evidence type="ECO:0000256" key="2">
    <source>
        <dbReference type="ARBA" id="ARBA00008900"/>
    </source>
</evidence>
<dbReference type="EC" id="4.1.2.50" evidence="3"/>
<evidence type="ECO:0000256" key="6">
    <source>
        <dbReference type="ARBA" id="ARBA00048807"/>
    </source>
</evidence>
<dbReference type="InterPro" id="IPR038418">
    <property type="entry name" value="6-PTP_synth/QueD_sf"/>
</dbReference>
<reference evidence="7 8" key="1">
    <citation type="submission" date="2020-08" db="EMBL/GenBank/DDBJ databases">
        <title>Genome public.</title>
        <authorList>
            <person name="Liu C."/>
            <person name="Sun Q."/>
        </authorList>
    </citation>
    <scope>NUCLEOTIDE SEQUENCE [LARGE SCALE GENOMIC DNA]</scope>
    <source>
        <strain evidence="7 8">NSJ-10</strain>
    </source>
</reference>
<evidence type="ECO:0000313" key="7">
    <source>
        <dbReference type="EMBL" id="MBC5662272.1"/>
    </source>
</evidence>
<evidence type="ECO:0000256" key="4">
    <source>
        <dbReference type="ARBA" id="ARBA00018141"/>
    </source>
</evidence>
<dbReference type="GO" id="GO:0070497">
    <property type="term" value="F:6-carboxytetrahydropterin synthase activity"/>
    <property type="evidence" value="ECO:0007669"/>
    <property type="project" value="UniProtKB-EC"/>
</dbReference>
<comment type="similarity">
    <text evidence="2">Belongs to the PTPS family. QueD subfamily.</text>
</comment>
<organism evidence="7 8">
    <name type="scientific">Coprococcus hominis</name>
    <name type="common">ex Liu et al. 2022</name>
    <dbReference type="NCBI Taxonomy" id="2763039"/>
    <lineage>
        <taxon>Bacteria</taxon>
        <taxon>Bacillati</taxon>
        <taxon>Bacillota</taxon>
        <taxon>Clostridia</taxon>
        <taxon>Lachnospirales</taxon>
        <taxon>Lachnospiraceae</taxon>
        <taxon>Coprococcus</taxon>
    </lineage>
</organism>
<evidence type="ECO:0000256" key="1">
    <source>
        <dbReference type="ARBA" id="ARBA00005061"/>
    </source>
</evidence>
<dbReference type="RefSeq" id="WP_117822570.1">
    <property type="nucleotide sequence ID" value="NZ_JACOOX010000003.1"/>
</dbReference>
<protein>
    <recommendedName>
        <fullName evidence="4">6-carboxy-5,6,7,8-tetrahydropterin synthase</fullName>
        <ecNumber evidence="3">4.1.2.50</ecNumber>
    </recommendedName>
    <alternativeName>
        <fullName evidence="5">Queuosine biosynthesis protein QueD</fullName>
    </alternativeName>
</protein>
<dbReference type="EMBL" id="JACOOX010000003">
    <property type="protein sequence ID" value="MBC5662272.1"/>
    <property type="molecule type" value="Genomic_DNA"/>
</dbReference>
<comment type="catalytic activity">
    <reaction evidence="6">
        <text>7,8-dihydroneopterin 3'-triphosphate + H2O = 6-carboxy-5,6,7,8-tetrahydropterin + triphosphate + acetaldehyde + 2 H(+)</text>
        <dbReference type="Rhea" id="RHEA:27966"/>
        <dbReference type="ChEBI" id="CHEBI:15343"/>
        <dbReference type="ChEBI" id="CHEBI:15377"/>
        <dbReference type="ChEBI" id="CHEBI:15378"/>
        <dbReference type="ChEBI" id="CHEBI:18036"/>
        <dbReference type="ChEBI" id="CHEBI:58462"/>
        <dbReference type="ChEBI" id="CHEBI:61032"/>
        <dbReference type="EC" id="4.1.2.50"/>
    </reaction>
</comment>
<name>A0A8I0ANR9_9FIRM</name>
<dbReference type="UniPathway" id="UPA00391"/>
<dbReference type="InterPro" id="IPR017543">
    <property type="entry name" value="6-PTP_synth-rel_bac"/>
</dbReference>